<dbReference type="AlphaFoldDB" id="A0A7X6L0Y9"/>
<comment type="caution">
    <text evidence="3">The sequence shown here is derived from an EMBL/GenBank/DDBJ whole genome shotgun (WGS) entry which is preliminary data.</text>
</comment>
<organism evidence="3 4">
    <name type="scientific">Nocardia gamkensis</name>
    <dbReference type="NCBI Taxonomy" id="352869"/>
    <lineage>
        <taxon>Bacteria</taxon>
        <taxon>Bacillati</taxon>
        <taxon>Actinomycetota</taxon>
        <taxon>Actinomycetes</taxon>
        <taxon>Mycobacteriales</taxon>
        <taxon>Nocardiaceae</taxon>
        <taxon>Nocardia</taxon>
    </lineage>
</organism>
<keyword evidence="2" id="KW-1133">Transmembrane helix</keyword>
<evidence type="ECO:0000256" key="2">
    <source>
        <dbReference type="SAM" id="Phobius"/>
    </source>
</evidence>
<feature type="transmembrane region" description="Helical" evidence="2">
    <location>
        <begin position="45"/>
        <end position="67"/>
    </location>
</feature>
<feature type="transmembrane region" description="Helical" evidence="2">
    <location>
        <begin position="156"/>
        <end position="174"/>
    </location>
</feature>
<feature type="transmembrane region" description="Helical" evidence="2">
    <location>
        <begin position="117"/>
        <end position="136"/>
    </location>
</feature>
<dbReference type="EMBL" id="JAAXOS010000003">
    <property type="protein sequence ID" value="NKY25859.1"/>
    <property type="molecule type" value="Genomic_DNA"/>
</dbReference>
<gene>
    <name evidence="3" type="ORF">HGB38_06400</name>
</gene>
<evidence type="ECO:0000313" key="3">
    <source>
        <dbReference type="EMBL" id="NKY25859.1"/>
    </source>
</evidence>
<keyword evidence="2" id="KW-0472">Membrane</keyword>
<feature type="region of interest" description="Disordered" evidence="1">
    <location>
        <begin position="1"/>
        <end position="28"/>
    </location>
</feature>
<name>A0A7X6L0Y9_9NOCA</name>
<feature type="transmembrane region" description="Helical" evidence="2">
    <location>
        <begin position="186"/>
        <end position="206"/>
    </location>
</feature>
<feature type="compositionally biased region" description="Polar residues" evidence="1">
    <location>
        <begin position="7"/>
        <end position="23"/>
    </location>
</feature>
<feature type="transmembrane region" description="Helical" evidence="2">
    <location>
        <begin position="87"/>
        <end position="105"/>
    </location>
</feature>
<proteinExistence type="predicted"/>
<dbReference type="Proteomes" id="UP000540698">
    <property type="component" value="Unassembled WGS sequence"/>
</dbReference>
<evidence type="ECO:0000256" key="1">
    <source>
        <dbReference type="SAM" id="MobiDB-lite"/>
    </source>
</evidence>
<reference evidence="3 4" key="1">
    <citation type="submission" date="2020-04" db="EMBL/GenBank/DDBJ databases">
        <title>MicrobeNet Type strains.</title>
        <authorList>
            <person name="Nicholson A.C."/>
        </authorList>
    </citation>
    <scope>NUCLEOTIDE SEQUENCE [LARGE SCALE GENOMIC DNA]</scope>
    <source>
        <strain evidence="3 4">DSM 44956</strain>
    </source>
</reference>
<feature type="transmembrane region" description="Helical" evidence="2">
    <location>
        <begin position="218"/>
        <end position="237"/>
    </location>
</feature>
<sequence length="247" mass="28002">MPFQPRRSGTSGNGASAAQNTGPRSPVTYDLHDEQSRAAQRHADIWLTIGTALMGTFVLGFIGLPIFLRGLWLQRRAQEAGLSVRPIIVTLIGYLVILDAFLNSIGWILDIGASHTLITRVFFTAWGNFVDNGYFWHYNEMWIGGSSAPGEKGWEITLIFTVFPMRVAAAIAFLQMKRWGHQWLTVTCWFGVVIWVGYVVNMTMYADIRFEGTVLPVVGWWLYDIFYITPFLAIPYLHTVNREIFSD</sequence>
<keyword evidence="2" id="KW-0812">Transmembrane</keyword>
<evidence type="ECO:0008006" key="5">
    <source>
        <dbReference type="Google" id="ProtNLM"/>
    </source>
</evidence>
<accession>A0A7X6L0Y9</accession>
<evidence type="ECO:0000313" key="4">
    <source>
        <dbReference type="Proteomes" id="UP000540698"/>
    </source>
</evidence>
<keyword evidence="4" id="KW-1185">Reference proteome</keyword>
<protein>
    <recommendedName>
        <fullName evidence="5">Emopamil-binding protein</fullName>
    </recommendedName>
</protein>